<dbReference type="AlphaFoldDB" id="A0AAP2CSE2"/>
<dbReference type="Pfam" id="PF04273">
    <property type="entry name" value="BLH_phosphatase"/>
    <property type="match status" value="1"/>
</dbReference>
<keyword evidence="3" id="KW-1185">Reference proteome</keyword>
<dbReference type="InterPro" id="IPR005939">
    <property type="entry name" value="BLH_phosphatase-like"/>
</dbReference>
<protein>
    <submittedName>
        <fullName evidence="2">TIGR01244 family phosphatase</fullName>
    </submittedName>
</protein>
<evidence type="ECO:0000313" key="2">
    <source>
        <dbReference type="EMBL" id="MBT0958651.1"/>
    </source>
</evidence>
<accession>A0AAP2CSE2</accession>
<dbReference type="NCBIfam" id="TIGR01244">
    <property type="entry name" value="TIGR01244 family sulfur transferase"/>
    <property type="match status" value="1"/>
</dbReference>
<reference evidence="2 3" key="1">
    <citation type="journal article" date="2021" name="Arch. Microbiol.">
        <title>Harenicola maris gen. nov., sp. nov. isolated from the Sea of Japan shallow sediments.</title>
        <authorList>
            <person name="Romanenko L.A."/>
            <person name="Kurilenko V.V."/>
            <person name="Chernysheva N.Y."/>
            <person name="Tekutyeva L.A."/>
            <person name="Velansky P.V."/>
            <person name="Svetashev V.I."/>
            <person name="Isaeva M.P."/>
        </authorList>
    </citation>
    <scope>NUCLEOTIDE SEQUENCE [LARGE SCALE GENOMIC DNA]</scope>
    <source>
        <strain evidence="2 3">KMM 3653</strain>
    </source>
</reference>
<dbReference type="EMBL" id="JADQAZ010000003">
    <property type="protein sequence ID" value="MBT0958651.1"/>
    <property type="molecule type" value="Genomic_DNA"/>
</dbReference>
<evidence type="ECO:0000259" key="1">
    <source>
        <dbReference type="Pfam" id="PF04273"/>
    </source>
</evidence>
<gene>
    <name evidence="2" type="ORF">IV417_14770</name>
</gene>
<dbReference type="RefSeq" id="WP_327794875.1">
    <property type="nucleotide sequence ID" value="NZ_JADQAZ010000003.1"/>
</dbReference>
<name>A0AAP2CSE2_9RHOB</name>
<dbReference type="Gene3D" id="3.90.190.10">
    <property type="entry name" value="Protein tyrosine phosphatase superfamily"/>
    <property type="match status" value="1"/>
</dbReference>
<evidence type="ECO:0000313" key="3">
    <source>
        <dbReference type="Proteomes" id="UP001315686"/>
    </source>
</evidence>
<organism evidence="2 3">
    <name type="scientific">Harenicola maris</name>
    <dbReference type="NCBI Taxonomy" id="2841044"/>
    <lineage>
        <taxon>Bacteria</taxon>
        <taxon>Pseudomonadati</taxon>
        <taxon>Pseudomonadota</taxon>
        <taxon>Alphaproteobacteria</taxon>
        <taxon>Rhodobacterales</taxon>
        <taxon>Paracoccaceae</taxon>
        <taxon>Harenicola</taxon>
    </lineage>
</organism>
<sequence>MDIRPLTPNFAVSPQIDVADIPAIIEAGYRCILCNRPDGEVMSEQQAATIQDAAEKAGLSFAFNPIENGAMTEGNVSLQAQTAIAAQGPVLAYCRSGTRSAAAWLLASAPATPSEELLAATEAAGYQLGALKPQMDQLYTG</sequence>
<dbReference type="GO" id="GO:0016787">
    <property type="term" value="F:hydrolase activity"/>
    <property type="evidence" value="ECO:0007669"/>
    <property type="project" value="InterPro"/>
</dbReference>
<dbReference type="Proteomes" id="UP001315686">
    <property type="component" value="Unassembled WGS sequence"/>
</dbReference>
<dbReference type="InterPro" id="IPR029021">
    <property type="entry name" value="Prot-tyrosine_phosphatase-like"/>
</dbReference>
<comment type="caution">
    <text evidence="2">The sequence shown here is derived from an EMBL/GenBank/DDBJ whole genome shotgun (WGS) entry which is preliminary data.</text>
</comment>
<proteinExistence type="predicted"/>
<feature type="domain" description="Beta-lactamase hydrolase-like protein phosphatase-like" evidence="1">
    <location>
        <begin position="2"/>
        <end position="109"/>
    </location>
</feature>